<name>A0A6C0IDC8_9ZZZZ</name>
<dbReference type="Pfam" id="PF09159">
    <property type="entry name" value="Ydc2-catalyt"/>
    <property type="match status" value="1"/>
</dbReference>
<accession>A0A6C0IDC8</accession>
<dbReference type="SUPFAM" id="SSF53098">
    <property type="entry name" value="Ribonuclease H-like"/>
    <property type="match status" value="2"/>
</dbReference>
<dbReference type="InterPro" id="IPR012337">
    <property type="entry name" value="RNaseH-like_sf"/>
</dbReference>
<evidence type="ECO:0000259" key="1">
    <source>
        <dbReference type="Pfam" id="PF09159"/>
    </source>
</evidence>
<dbReference type="InterPro" id="IPR015242">
    <property type="entry name" value="Ydc2_cat"/>
</dbReference>
<dbReference type="EMBL" id="MN740161">
    <property type="protein sequence ID" value="QHT90892.1"/>
    <property type="molecule type" value="Genomic_DNA"/>
</dbReference>
<dbReference type="AlphaFoldDB" id="A0A6C0IDC8"/>
<sequence length="274" mass="32143">MKILSIDVGIKNLAFCLFEKPNDSEHFKITKWDTVNISEQESFKCFFIEKNVLCNKAAKYKKNGECFCLKHSKKQPFQIPSSEQKPTFINKQKIQNLYEIANKHLITYENKIKKLDLANLINEHISTNYFQCIEHTNASDVKLLDIGLNIKLHFDNLFSQEESINYVIIENQISPIATRMKTIQGMLVQYFVMSQVFVDNIEFISASNKLKDCNIKQKTKYSERKKIGISKCLETISSDFRFNEHLHYFNSHKKKDDLSDSFLQGLWFINDRKI</sequence>
<dbReference type="InterPro" id="IPR036397">
    <property type="entry name" value="RNaseH_sf"/>
</dbReference>
<feature type="domain" description="Mitochondrial resolvase Ydc2 catalytic" evidence="1">
    <location>
        <begin position="3"/>
        <end position="71"/>
    </location>
</feature>
<proteinExistence type="predicted"/>
<dbReference type="Gene3D" id="3.30.420.10">
    <property type="entry name" value="Ribonuclease H-like superfamily/Ribonuclease H"/>
    <property type="match status" value="1"/>
</dbReference>
<protein>
    <recommendedName>
        <fullName evidence="1">Mitochondrial resolvase Ydc2 catalytic domain-containing protein</fullName>
    </recommendedName>
</protein>
<organism evidence="2">
    <name type="scientific">viral metagenome</name>
    <dbReference type="NCBI Taxonomy" id="1070528"/>
    <lineage>
        <taxon>unclassified sequences</taxon>
        <taxon>metagenomes</taxon>
        <taxon>organismal metagenomes</taxon>
    </lineage>
</organism>
<evidence type="ECO:0000313" key="2">
    <source>
        <dbReference type="EMBL" id="QHT90892.1"/>
    </source>
</evidence>
<reference evidence="2" key="1">
    <citation type="journal article" date="2020" name="Nature">
        <title>Giant virus diversity and host interactions through global metagenomics.</title>
        <authorList>
            <person name="Schulz F."/>
            <person name="Roux S."/>
            <person name="Paez-Espino D."/>
            <person name="Jungbluth S."/>
            <person name="Walsh D.A."/>
            <person name="Denef V.J."/>
            <person name="McMahon K.D."/>
            <person name="Konstantinidis K.T."/>
            <person name="Eloe-Fadrosh E.A."/>
            <person name="Kyrpides N.C."/>
            <person name="Woyke T."/>
        </authorList>
    </citation>
    <scope>NUCLEOTIDE SEQUENCE</scope>
    <source>
        <strain evidence="2">GVMAG-M-3300023184-72</strain>
    </source>
</reference>
<dbReference type="GO" id="GO:0003676">
    <property type="term" value="F:nucleic acid binding"/>
    <property type="evidence" value="ECO:0007669"/>
    <property type="project" value="InterPro"/>
</dbReference>